<evidence type="ECO:0000256" key="2">
    <source>
        <dbReference type="ARBA" id="ARBA00009677"/>
    </source>
</evidence>
<evidence type="ECO:0000256" key="6">
    <source>
        <dbReference type="RuleBase" id="RU362062"/>
    </source>
</evidence>
<name>A0A3D8P8B1_9THEO</name>
<accession>A0A3D8P8B1</accession>
<comment type="similarity">
    <text evidence="2">Belongs to the flagella basal body rod proteins family.</text>
</comment>
<keyword evidence="9" id="KW-0966">Cell projection</keyword>
<feature type="domain" description="Flagellar basal-body/hook protein C-terminal" evidence="8">
    <location>
        <begin position="92"/>
        <end position="134"/>
    </location>
</feature>
<dbReference type="OrthoDB" id="9794148at2"/>
<evidence type="ECO:0000256" key="1">
    <source>
        <dbReference type="ARBA" id="ARBA00004117"/>
    </source>
</evidence>
<evidence type="ECO:0000259" key="8">
    <source>
        <dbReference type="Pfam" id="PF06429"/>
    </source>
</evidence>
<organism evidence="9 10">
    <name type="scientific">Ammonifex thiophilus</name>
    <dbReference type="NCBI Taxonomy" id="444093"/>
    <lineage>
        <taxon>Bacteria</taxon>
        <taxon>Bacillati</taxon>
        <taxon>Bacillota</taxon>
        <taxon>Clostridia</taxon>
        <taxon>Thermoanaerobacterales</taxon>
        <taxon>Thermoanaerobacteraceae</taxon>
        <taxon>Ammonifex</taxon>
    </lineage>
</organism>
<protein>
    <recommendedName>
        <fullName evidence="3 6">Flagellar basal-body rod protein FlgC</fullName>
    </recommendedName>
</protein>
<gene>
    <name evidence="9" type="primary">flgC</name>
    <name evidence="9" type="ORF">DXX99_01065</name>
</gene>
<dbReference type="NCBIfam" id="TIGR01395">
    <property type="entry name" value="FlgC"/>
    <property type="match status" value="1"/>
</dbReference>
<evidence type="ECO:0000259" key="7">
    <source>
        <dbReference type="Pfam" id="PF00460"/>
    </source>
</evidence>
<feature type="domain" description="Flagellar basal body rod protein N-terminal" evidence="7">
    <location>
        <begin position="8"/>
        <end position="35"/>
    </location>
</feature>
<dbReference type="PANTHER" id="PTHR30435">
    <property type="entry name" value="FLAGELLAR PROTEIN"/>
    <property type="match status" value="1"/>
</dbReference>
<keyword evidence="9" id="KW-0282">Flagellum</keyword>
<dbReference type="PANTHER" id="PTHR30435:SF2">
    <property type="entry name" value="FLAGELLAR BASAL-BODY ROD PROTEIN FLGC"/>
    <property type="match status" value="1"/>
</dbReference>
<proteinExistence type="inferred from homology"/>
<sequence length="138" mass="15158">MAFVDPFRISGSGLTAERLRLDLVANNLANIDTTRTPANEPYRRRVPVFAQVLEARKEGMVGMGVRVVAIVEDQSPFKVVYDPGHPDADPRGYVRYPNVNVADEVVDMIGAARAYEANATVLETAKEMARQAIEIGRA</sequence>
<dbReference type="InterPro" id="IPR010930">
    <property type="entry name" value="Flg_bb/hook_C_dom"/>
</dbReference>
<dbReference type="EMBL" id="QSLN01000001">
    <property type="protein sequence ID" value="RDV84669.1"/>
    <property type="molecule type" value="Genomic_DNA"/>
</dbReference>
<evidence type="ECO:0000313" key="9">
    <source>
        <dbReference type="EMBL" id="RDV84669.1"/>
    </source>
</evidence>
<dbReference type="GO" id="GO:0030694">
    <property type="term" value="C:bacterial-type flagellum basal body, rod"/>
    <property type="evidence" value="ECO:0007669"/>
    <property type="project" value="UniProtKB-UniRule"/>
</dbReference>
<comment type="caution">
    <text evidence="9">The sequence shown here is derived from an EMBL/GenBank/DDBJ whole genome shotgun (WGS) entry which is preliminary data.</text>
</comment>
<dbReference type="PROSITE" id="PS00588">
    <property type="entry name" value="FLAGELLA_BB_ROD"/>
    <property type="match status" value="1"/>
</dbReference>
<dbReference type="AlphaFoldDB" id="A0A3D8P8B1"/>
<dbReference type="InterPro" id="IPR006299">
    <property type="entry name" value="FlgC"/>
</dbReference>
<dbReference type="InterPro" id="IPR001444">
    <property type="entry name" value="Flag_bb_rod_N"/>
</dbReference>
<keyword evidence="10" id="KW-1185">Reference proteome</keyword>
<reference evidence="9 10" key="1">
    <citation type="submission" date="2018-08" db="EMBL/GenBank/DDBJ databases">
        <title>Form III RuBisCO-mediated autotrophy in Thermodesulfobium bacteria.</title>
        <authorList>
            <person name="Toshchakov S.V."/>
            <person name="Kublanov I.V."/>
            <person name="Frolov E."/>
            <person name="Bonch-Osmolovskaya E.A."/>
            <person name="Tourova T.P."/>
            <person name="Chernych N.A."/>
            <person name="Lebedinsky A.V."/>
        </authorList>
    </citation>
    <scope>NUCLEOTIDE SEQUENCE [LARGE SCALE GENOMIC DNA]</scope>
    <source>
        <strain evidence="9 10">SR</strain>
    </source>
</reference>
<dbReference type="Pfam" id="PF06429">
    <property type="entry name" value="Flg_bbr_C"/>
    <property type="match status" value="1"/>
</dbReference>
<evidence type="ECO:0000256" key="4">
    <source>
        <dbReference type="ARBA" id="ARBA00023143"/>
    </source>
</evidence>
<comment type="subcellular location">
    <subcellularLocation>
        <location evidence="1 6">Bacterial flagellum basal body</location>
    </subcellularLocation>
</comment>
<keyword evidence="9" id="KW-0969">Cilium</keyword>
<comment type="subunit">
    <text evidence="5 6">The basal body constitutes a major portion of the flagellar organelle and consists of four rings (L,P,S, and M) mounted on a central rod. The rod consists of about 26 subunits of FlgG in the distal portion, and FlgB, FlgC and FlgF are thought to build up the proximal portion of the rod with about 6 subunits each.</text>
</comment>
<evidence type="ECO:0000256" key="3">
    <source>
        <dbReference type="ARBA" id="ARBA00017941"/>
    </source>
</evidence>
<dbReference type="Pfam" id="PF00460">
    <property type="entry name" value="Flg_bb_rod"/>
    <property type="match status" value="1"/>
</dbReference>
<keyword evidence="4 6" id="KW-0975">Bacterial flagellum</keyword>
<dbReference type="RefSeq" id="WP_115791663.1">
    <property type="nucleotide sequence ID" value="NZ_QSLN01000001.1"/>
</dbReference>
<evidence type="ECO:0000256" key="5">
    <source>
        <dbReference type="ARBA" id="ARBA00025933"/>
    </source>
</evidence>
<dbReference type="Proteomes" id="UP000256329">
    <property type="component" value="Unassembled WGS sequence"/>
</dbReference>
<dbReference type="InterPro" id="IPR019776">
    <property type="entry name" value="Flagellar_basal_body_rod_CS"/>
</dbReference>
<dbReference type="GO" id="GO:0071978">
    <property type="term" value="P:bacterial-type flagellum-dependent swarming motility"/>
    <property type="evidence" value="ECO:0007669"/>
    <property type="project" value="TreeGrafter"/>
</dbReference>
<evidence type="ECO:0000313" key="10">
    <source>
        <dbReference type="Proteomes" id="UP000256329"/>
    </source>
</evidence>